<accession>A0A3B0XFU0</accession>
<reference evidence="2" key="1">
    <citation type="submission" date="2018-06" db="EMBL/GenBank/DDBJ databases">
        <authorList>
            <person name="Zhirakovskaya E."/>
        </authorList>
    </citation>
    <scope>NUCLEOTIDE SEQUENCE</scope>
</reference>
<dbReference type="PANTHER" id="PTHR40072">
    <property type="entry name" value="MOLYBDOPTERIN-GUANINE DINUCLEOTIDE BIOSYNTHESIS ADAPTER PROTEIN-RELATED"/>
    <property type="match status" value="1"/>
</dbReference>
<dbReference type="InterPro" id="IPR027417">
    <property type="entry name" value="P-loop_NTPase"/>
</dbReference>
<dbReference type="Pfam" id="PF03205">
    <property type="entry name" value="MobB"/>
    <property type="match status" value="1"/>
</dbReference>
<feature type="domain" description="Molybdopterin-guanine dinucleotide biosynthesis protein B (MobB)" evidence="1">
    <location>
        <begin position="17"/>
        <end position="151"/>
    </location>
</feature>
<proteinExistence type="predicted"/>
<evidence type="ECO:0000259" key="1">
    <source>
        <dbReference type="Pfam" id="PF03205"/>
    </source>
</evidence>
<dbReference type="InterPro" id="IPR004435">
    <property type="entry name" value="MobB_dom"/>
</dbReference>
<dbReference type="FunFam" id="3.40.50.300:FF:000920">
    <property type="entry name" value="Molybdopterin-guanine dinucleotide biosynthesis protein B"/>
    <property type="match status" value="1"/>
</dbReference>
<dbReference type="GO" id="GO:0005525">
    <property type="term" value="F:GTP binding"/>
    <property type="evidence" value="ECO:0007669"/>
    <property type="project" value="InterPro"/>
</dbReference>
<dbReference type="NCBIfam" id="TIGR00176">
    <property type="entry name" value="mobB"/>
    <property type="match status" value="1"/>
</dbReference>
<sequence length="190" mass="21262">MEKYNKEKLNLVFTKPVLGFAAYSGSGKTTLLVKLLPLMKLQGLRVALIKQTHHDFEIDKPGKDSFELRKAGADQVLLASGKRSALITEYAEEANRSLAQLISELDLDNIDLVMVEGFKHEAFEKIELHRPSIGKDQIFPHDESVIAVASDEKFNTGKLPLLNINAPEEVAGFINRWLDQFGENNVKRCA</sequence>
<name>A0A3B0XFU0_9ZZZZ</name>
<dbReference type="InterPro" id="IPR052539">
    <property type="entry name" value="MGD_biosynthesis_adapter"/>
</dbReference>
<protein>
    <submittedName>
        <fullName evidence="2">Molybdopterin-guanine dinucleotide biosynthesis protein MobB</fullName>
    </submittedName>
</protein>
<dbReference type="AlphaFoldDB" id="A0A3B0XFU0"/>
<dbReference type="SUPFAM" id="SSF52540">
    <property type="entry name" value="P-loop containing nucleoside triphosphate hydrolases"/>
    <property type="match status" value="1"/>
</dbReference>
<dbReference type="GO" id="GO:0006777">
    <property type="term" value="P:Mo-molybdopterin cofactor biosynthetic process"/>
    <property type="evidence" value="ECO:0007669"/>
    <property type="project" value="InterPro"/>
</dbReference>
<dbReference type="CDD" id="cd03116">
    <property type="entry name" value="MobB"/>
    <property type="match status" value="1"/>
</dbReference>
<evidence type="ECO:0000313" key="2">
    <source>
        <dbReference type="EMBL" id="VAW54854.1"/>
    </source>
</evidence>
<dbReference type="Gene3D" id="3.40.50.300">
    <property type="entry name" value="P-loop containing nucleotide triphosphate hydrolases"/>
    <property type="match status" value="1"/>
</dbReference>
<dbReference type="EMBL" id="UOFE01000044">
    <property type="protein sequence ID" value="VAW54854.1"/>
    <property type="molecule type" value="Genomic_DNA"/>
</dbReference>
<organism evidence="2">
    <name type="scientific">hydrothermal vent metagenome</name>
    <dbReference type="NCBI Taxonomy" id="652676"/>
    <lineage>
        <taxon>unclassified sequences</taxon>
        <taxon>metagenomes</taxon>
        <taxon>ecological metagenomes</taxon>
    </lineage>
</organism>
<dbReference type="PANTHER" id="PTHR40072:SF1">
    <property type="entry name" value="MOLYBDOPTERIN-GUANINE DINUCLEOTIDE BIOSYNTHESIS ADAPTER PROTEIN"/>
    <property type="match status" value="1"/>
</dbReference>
<gene>
    <name evidence="2" type="ORF">MNBD_GAMMA05-1823</name>
</gene>